<dbReference type="SUPFAM" id="SSF53822">
    <property type="entry name" value="Periplasmic binding protein-like I"/>
    <property type="match status" value="1"/>
</dbReference>
<proteinExistence type="predicted"/>
<evidence type="ECO:0000313" key="3">
    <source>
        <dbReference type="EMBL" id="HJC67557.1"/>
    </source>
</evidence>
<dbReference type="InterPro" id="IPR007487">
    <property type="entry name" value="ABC_transpt-TYRBP-like"/>
</dbReference>
<dbReference type="Pfam" id="PF04392">
    <property type="entry name" value="ABC_sub_bind"/>
    <property type="match status" value="1"/>
</dbReference>
<organism evidence="3 4">
    <name type="scientific">Candidatus Enterocloster excrementigallinarum</name>
    <dbReference type="NCBI Taxonomy" id="2838558"/>
    <lineage>
        <taxon>Bacteria</taxon>
        <taxon>Bacillati</taxon>
        <taxon>Bacillota</taxon>
        <taxon>Clostridia</taxon>
        <taxon>Lachnospirales</taxon>
        <taxon>Lachnospiraceae</taxon>
        <taxon>Enterocloster</taxon>
    </lineage>
</organism>
<dbReference type="InterPro" id="IPR028082">
    <property type="entry name" value="Peripla_BP_I"/>
</dbReference>
<dbReference type="AlphaFoldDB" id="A0A9D2TGE5"/>
<dbReference type="Proteomes" id="UP000823863">
    <property type="component" value="Unassembled WGS sequence"/>
</dbReference>
<feature type="region of interest" description="Disordered" evidence="1">
    <location>
        <begin position="29"/>
        <end position="66"/>
    </location>
</feature>
<evidence type="ECO:0000256" key="1">
    <source>
        <dbReference type="SAM" id="MobiDB-lite"/>
    </source>
</evidence>
<reference evidence="3" key="1">
    <citation type="journal article" date="2021" name="PeerJ">
        <title>Extensive microbial diversity within the chicken gut microbiome revealed by metagenomics and culture.</title>
        <authorList>
            <person name="Gilroy R."/>
            <person name="Ravi A."/>
            <person name="Getino M."/>
            <person name="Pursley I."/>
            <person name="Horton D.L."/>
            <person name="Alikhan N.F."/>
            <person name="Baker D."/>
            <person name="Gharbi K."/>
            <person name="Hall N."/>
            <person name="Watson M."/>
            <person name="Adriaenssens E.M."/>
            <person name="Foster-Nyarko E."/>
            <person name="Jarju S."/>
            <person name="Secka A."/>
            <person name="Antonio M."/>
            <person name="Oren A."/>
            <person name="Chaudhuri R.R."/>
            <person name="La Ragione R."/>
            <person name="Hildebrand F."/>
            <person name="Pallen M.J."/>
        </authorList>
    </citation>
    <scope>NUCLEOTIDE SEQUENCE</scope>
    <source>
        <strain evidence="3">CHK198-12963</strain>
    </source>
</reference>
<evidence type="ECO:0000313" key="4">
    <source>
        <dbReference type="Proteomes" id="UP000823863"/>
    </source>
</evidence>
<sequence>MKKTIAMLLTAALSASLLSGCVTKVSDETAASSAETEAAASDSASAEETTQAESSGETDSESAAGSANLADGSYTIGIGQFAEHGSLDNCREGFLQGLAEEGFVEGENLTVLYQNAQADGANSSQIATNFVGRNVDLICAIATPMAQSAYSAAMETEIPVIYTAVTDPVAAELATEDGAPVGNITGTSDELPVKAQLEMIRQILPEAKTIGIMYTTSEVNSESTIAQYKELAPDYGFEIVETGISSSADVSLAADSLLTQVDCMTNLTDNTVVASLPVILDKANALNIPVFGSEIEQVRIGCLAAMGLDYIELGKQTGHMAAQVLKGEAEASQMNYEVIEEAAFYGNSKVAENLGITLPEELTSQAVELFDDIAQ</sequence>
<keyword evidence="2" id="KW-0732">Signal</keyword>
<feature type="chain" id="PRO_5038393621" evidence="2">
    <location>
        <begin position="20"/>
        <end position="375"/>
    </location>
</feature>
<dbReference type="CDD" id="cd06325">
    <property type="entry name" value="PBP1_ABC_unchar_transporter"/>
    <property type="match status" value="1"/>
</dbReference>
<comment type="caution">
    <text evidence="3">The sequence shown here is derived from an EMBL/GenBank/DDBJ whole genome shotgun (WGS) entry which is preliminary data.</text>
</comment>
<dbReference type="PANTHER" id="PTHR35271:SF1">
    <property type="entry name" value="ABC TRANSPORTER, SUBSTRATE-BINDING LIPOPROTEIN"/>
    <property type="match status" value="1"/>
</dbReference>
<dbReference type="EMBL" id="DWWB01000077">
    <property type="protein sequence ID" value="HJC67557.1"/>
    <property type="molecule type" value="Genomic_DNA"/>
</dbReference>
<feature type="signal peptide" evidence="2">
    <location>
        <begin position="1"/>
        <end position="19"/>
    </location>
</feature>
<name>A0A9D2TGE5_9FIRM</name>
<evidence type="ECO:0000256" key="2">
    <source>
        <dbReference type="SAM" id="SignalP"/>
    </source>
</evidence>
<dbReference type="PROSITE" id="PS51257">
    <property type="entry name" value="PROKAR_LIPOPROTEIN"/>
    <property type="match status" value="1"/>
</dbReference>
<reference evidence="3" key="2">
    <citation type="submission" date="2021-04" db="EMBL/GenBank/DDBJ databases">
        <authorList>
            <person name="Gilroy R."/>
        </authorList>
    </citation>
    <scope>NUCLEOTIDE SEQUENCE</scope>
    <source>
        <strain evidence="3">CHK198-12963</strain>
    </source>
</reference>
<dbReference type="PANTHER" id="PTHR35271">
    <property type="entry name" value="ABC TRANSPORTER, SUBSTRATE-BINDING LIPOPROTEIN-RELATED"/>
    <property type="match status" value="1"/>
</dbReference>
<protein>
    <submittedName>
        <fullName evidence="3">ABC transporter substrate-binding protein</fullName>
    </submittedName>
</protein>
<dbReference type="Gene3D" id="3.40.50.2300">
    <property type="match status" value="2"/>
</dbReference>
<accession>A0A9D2TGE5</accession>
<gene>
    <name evidence="3" type="ORF">H9931_12740</name>
</gene>
<feature type="compositionally biased region" description="Low complexity" evidence="1">
    <location>
        <begin position="29"/>
        <end position="57"/>
    </location>
</feature>